<sequence>MKDERLRKSWKQDSEGVKHDILSVAMDAFADYGLAGARIDVIAERTKTSKRMIYYYFGDKDGLYVAALEAAYARVRAGEQDIDIEGLGPRDAMAELITFLFDYYRANPKLVRMVMCENVNQARYLEQSEFIRDLNLTSMRRISRVVARGQEEGLFRDDVDVTALYWQIQAQCFYNVANRPSFSVKFGDSVFSEEGQDALRAQIVESVLRYLAR</sequence>
<dbReference type="InterPro" id="IPR050109">
    <property type="entry name" value="HTH-type_TetR-like_transc_reg"/>
</dbReference>
<dbReference type="RefSeq" id="WP_161350275.1">
    <property type="nucleotide sequence ID" value="NZ_WTUX01000006.1"/>
</dbReference>
<dbReference type="Proteomes" id="UP000467322">
    <property type="component" value="Unassembled WGS sequence"/>
</dbReference>
<name>A0A845LWJ8_9RHOB</name>
<dbReference type="InterPro" id="IPR036271">
    <property type="entry name" value="Tet_transcr_reg_TetR-rel_C_sf"/>
</dbReference>
<dbReference type="PRINTS" id="PR00455">
    <property type="entry name" value="HTHTETR"/>
</dbReference>
<organism evidence="4 5">
    <name type="scientific">Maritimibacter harenae</name>
    <dbReference type="NCBI Taxonomy" id="2606218"/>
    <lineage>
        <taxon>Bacteria</taxon>
        <taxon>Pseudomonadati</taxon>
        <taxon>Pseudomonadota</taxon>
        <taxon>Alphaproteobacteria</taxon>
        <taxon>Rhodobacterales</taxon>
        <taxon>Roseobacteraceae</taxon>
        <taxon>Maritimibacter</taxon>
    </lineage>
</organism>
<dbReference type="Pfam" id="PF17938">
    <property type="entry name" value="TetR_C_29"/>
    <property type="match status" value="1"/>
</dbReference>
<evidence type="ECO:0000313" key="5">
    <source>
        <dbReference type="Proteomes" id="UP000467322"/>
    </source>
</evidence>
<proteinExistence type="predicted"/>
<dbReference type="AlphaFoldDB" id="A0A845LWJ8"/>
<dbReference type="InterPro" id="IPR041474">
    <property type="entry name" value="NicS_C"/>
</dbReference>
<dbReference type="PANTHER" id="PTHR30328">
    <property type="entry name" value="TRANSCRIPTIONAL REPRESSOR"/>
    <property type="match status" value="1"/>
</dbReference>
<evidence type="ECO:0000256" key="1">
    <source>
        <dbReference type="ARBA" id="ARBA00023125"/>
    </source>
</evidence>
<dbReference type="PROSITE" id="PS50977">
    <property type="entry name" value="HTH_TETR_2"/>
    <property type="match status" value="1"/>
</dbReference>
<dbReference type="InterPro" id="IPR009057">
    <property type="entry name" value="Homeodomain-like_sf"/>
</dbReference>
<accession>A0A845LWJ8</accession>
<evidence type="ECO:0000313" key="4">
    <source>
        <dbReference type="EMBL" id="MZR12165.1"/>
    </source>
</evidence>
<keyword evidence="5" id="KW-1185">Reference proteome</keyword>
<comment type="caution">
    <text evidence="4">The sequence shown here is derived from an EMBL/GenBank/DDBJ whole genome shotgun (WGS) entry which is preliminary data.</text>
</comment>
<feature type="DNA-binding region" description="H-T-H motif" evidence="2">
    <location>
        <begin position="38"/>
        <end position="57"/>
    </location>
</feature>
<evidence type="ECO:0000259" key="3">
    <source>
        <dbReference type="PROSITE" id="PS50977"/>
    </source>
</evidence>
<dbReference type="SUPFAM" id="SSF46689">
    <property type="entry name" value="Homeodomain-like"/>
    <property type="match status" value="1"/>
</dbReference>
<dbReference type="Gene3D" id="1.10.357.10">
    <property type="entry name" value="Tetracycline Repressor, domain 2"/>
    <property type="match status" value="1"/>
</dbReference>
<reference evidence="4 5" key="1">
    <citation type="submission" date="2019-12" db="EMBL/GenBank/DDBJ databases">
        <title>Maritimibacter sp. nov. sp. isolated from sea sand.</title>
        <authorList>
            <person name="Kim J."/>
            <person name="Jeong S.E."/>
            <person name="Jung H.S."/>
            <person name="Jeon C.O."/>
        </authorList>
    </citation>
    <scope>NUCLEOTIDE SEQUENCE [LARGE SCALE GENOMIC DNA]</scope>
    <source>
        <strain evidence="4 5">DP07</strain>
    </source>
</reference>
<dbReference type="Pfam" id="PF00440">
    <property type="entry name" value="TetR_N"/>
    <property type="match status" value="1"/>
</dbReference>
<keyword evidence="1 2" id="KW-0238">DNA-binding</keyword>
<dbReference type="EMBL" id="WTUX01000006">
    <property type="protein sequence ID" value="MZR12165.1"/>
    <property type="molecule type" value="Genomic_DNA"/>
</dbReference>
<dbReference type="SUPFAM" id="SSF48498">
    <property type="entry name" value="Tetracyclin repressor-like, C-terminal domain"/>
    <property type="match status" value="1"/>
</dbReference>
<evidence type="ECO:0000256" key="2">
    <source>
        <dbReference type="PROSITE-ProRule" id="PRU00335"/>
    </source>
</evidence>
<dbReference type="InterPro" id="IPR001647">
    <property type="entry name" value="HTH_TetR"/>
</dbReference>
<protein>
    <submittedName>
        <fullName evidence="4">TetR family transcriptional regulator</fullName>
    </submittedName>
</protein>
<feature type="domain" description="HTH tetR-type" evidence="3">
    <location>
        <begin position="15"/>
        <end position="75"/>
    </location>
</feature>
<dbReference type="GO" id="GO:0003677">
    <property type="term" value="F:DNA binding"/>
    <property type="evidence" value="ECO:0007669"/>
    <property type="project" value="UniProtKB-UniRule"/>
</dbReference>
<dbReference type="PANTHER" id="PTHR30328:SF54">
    <property type="entry name" value="HTH-TYPE TRANSCRIPTIONAL REPRESSOR SCO4008"/>
    <property type="match status" value="1"/>
</dbReference>
<gene>
    <name evidence="4" type="ORF">GQE99_03915</name>
</gene>